<dbReference type="InParanoid" id="L0HHC0"/>
<dbReference type="EMBL" id="CP003167">
    <property type="protein sequence ID" value="AGB03430.1"/>
    <property type="molecule type" value="Genomic_DNA"/>
</dbReference>
<dbReference type="InterPro" id="IPR039018">
    <property type="entry name" value="VapC20-like"/>
</dbReference>
<sequence length="153" mass="17521">MLFFADSCFFIGLHYDKDNNHDAAEAIWNHLIQEQMIDGLNSFLVTDYILIEVFQTLQNKIGFKKTKDIHGSLIEGCKLQHITREMIDNAIHQKLLPSCNHSTKKPKIGLVDGTSLIVMDQQDIPRIISFDDHFDSIPLIKRIYSVETIPSAH</sequence>
<keyword evidence="2" id="KW-1185">Reference proteome</keyword>
<dbReference type="PANTHER" id="PTHR42188">
    <property type="entry name" value="23S RRNA-SPECIFIC ENDONUCLEASE VAPC20"/>
    <property type="match status" value="1"/>
</dbReference>
<gene>
    <name evidence="1" type="ordered locus">Metfor_2430</name>
</gene>
<evidence type="ECO:0000313" key="1">
    <source>
        <dbReference type="EMBL" id="AGB03430.1"/>
    </source>
</evidence>
<dbReference type="KEGG" id="mfo:Metfor_2430"/>
<dbReference type="PANTHER" id="PTHR42188:SF1">
    <property type="entry name" value="23S RRNA-SPECIFIC ENDONUCLEASE VAPC20"/>
    <property type="match status" value="1"/>
</dbReference>
<dbReference type="SUPFAM" id="SSF88723">
    <property type="entry name" value="PIN domain-like"/>
    <property type="match status" value="1"/>
</dbReference>
<dbReference type="eggNOG" id="arCOG04502">
    <property type="taxonomic scope" value="Archaea"/>
</dbReference>
<evidence type="ECO:0000313" key="2">
    <source>
        <dbReference type="Proteomes" id="UP000010824"/>
    </source>
</evidence>
<protein>
    <submittedName>
        <fullName evidence="1">Putative nucleic acid-binding protein, contains PIN domain</fullName>
    </submittedName>
</protein>
<organism evidence="1 2">
    <name type="scientific">Methanoregula formicica (strain DSM 22288 / NBRC 105244 / SMSP)</name>
    <dbReference type="NCBI Taxonomy" id="593750"/>
    <lineage>
        <taxon>Archaea</taxon>
        <taxon>Methanobacteriati</taxon>
        <taxon>Methanobacteriota</taxon>
        <taxon>Stenosarchaea group</taxon>
        <taxon>Methanomicrobia</taxon>
        <taxon>Methanomicrobiales</taxon>
        <taxon>Methanoregulaceae</taxon>
        <taxon>Methanoregula</taxon>
    </lineage>
</organism>
<dbReference type="GO" id="GO:0016075">
    <property type="term" value="P:rRNA catabolic process"/>
    <property type="evidence" value="ECO:0007669"/>
    <property type="project" value="TreeGrafter"/>
</dbReference>
<dbReference type="HOGENOM" id="CLU_1709122_0_0_2"/>
<accession>L0HHC0</accession>
<dbReference type="Proteomes" id="UP000010824">
    <property type="component" value="Chromosome"/>
</dbReference>
<dbReference type="InterPro" id="IPR029060">
    <property type="entry name" value="PIN-like_dom_sf"/>
</dbReference>
<name>L0HHC0_METFS</name>
<dbReference type="GO" id="GO:0004521">
    <property type="term" value="F:RNA endonuclease activity"/>
    <property type="evidence" value="ECO:0007669"/>
    <property type="project" value="InterPro"/>
</dbReference>
<dbReference type="RefSeq" id="WP_015286392.1">
    <property type="nucleotide sequence ID" value="NC_019943.1"/>
</dbReference>
<dbReference type="Gene3D" id="3.40.50.1010">
    <property type="entry name" value="5'-nuclease"/>
    <property type="match status" value="1"/>
</dbReference>
<dbReference type="GeneID" id="14309822"/>
<reference evidence="2" key="1">
    <citation type="submission" date="2011-12" db="EMBL/GenBank/DDBJ databases">
        <title>Complete sequence of Methanoregula formicicum SMSP.</title>
        <authorList>
            <person name="Lucas S."/>
            <person name="Han J."/>
            <person name="Lapidus A."/>
            <person name="Cheng J.-F."/>
            <person name="Goodwin L."/>
            <person name="Pitluck S."/>
            <person name="Peters L."/>
            <person name="Ovchinnikova G."/>
            <person name="Teshima H."/>
            <person name="Detter J.C."/>
            <person name="Han C."/>
            <person name="Tapia R."/>
            <person name="Land M."/>
            <person name="Hauser L."/>
            <person name="Kyrpides N."/>
            <person name="Ivanova N."/>
            <person name="Pagani I."/>
            <person name="Imachi H."/>
            <person name="Tamaki H."/>
            <person name="Sekiguchi Y."/>
            <person name="Kamagata Y."/>
            <person name="Cadillo-Quiroz H."/>
            <person name="Zinder S."/>
            <person name="Liu W.-T."/>
            <person name="Woyke T."/>
        </authorList>
    </citation>
    <scope>NUCLEOTIDE SEQUENCE [LARGE SCALE GENOMIC DNA]</scope>
    <source>
        <strain evidence="2">DSM 22288 / NBRC 105244 / SMSP</strain>
    </source>
</reference>
<dbReference type="STRING" id="593750.Metfor_2430"/>
<proteinExistence type="predicted"/>
<dbReference type="AlphaFoldDB" id="L0HHC0"/>
<reference evidence="1 2" key="2">
    <citation type="journal article" date="2014" name="Genome Announc.">
        <title>Complete Genome Sequence of Methanoregula formicica SMSPT, a Mesophilic Hydrogenotrophic Methanogen Isolated from a Methanogenic Upflow Anaerobic Sludge Blanket Reactor.</title>
        <authorList>
            <person name="Yamamoto K."/>
            <person name="Tamaki H."/>
            <person name="Cadillo-Quiroz H."/>
            <person name="Imachi H."/>
            <person name="Kyrpides N."/>
            <person name="Woyke T."/>
            <person name="Goodwin L."/>
            <person name="Zinder S.H."/>
            <person name="Kamagata Y."/>
            <person name="Liu W.T."/>
        </authorList>
    </citation>
    <scope>NUCLEOTIDE SEQUENCE [LARGE SCALE GENOMIC DNA]</scope>
    <source>
        <strain evidence="2">DSM 22288 / NBRC 105244 / SMSP</strain>
    </source>
</reference>